<evidence type="ECO:0000313" key="3">
    <source>
        <dbReference type="EMBL" id="MDT7038327.1"/>
    </source>
</evidence>
<sequence>MGVKNKVVMTMAVLSGVSLAVPLNANAKTNTYKRTKTTKVAKKAYYTTNTTASTYKANGKINKWTFKKNHALKNYKNTTWTRTQKTYISMHGKKVLYYWVHNSKNNATGWIWSGYLKAGKNYQGTTAKAASGSYQKNTARNGKIYTFKPGGNSYIKFTKPKSIATKTTYTRSKTRTVYKAGKSYTYYYVTSANKKTKGWVWNKYMKSGAYKKATSTAAKTSSTSSSVASQSSSSTASSTATSKTSSTSSSKASSSSATTASSSSKASSSSSSSTTVNYADPDVSALPLSQQVTYNTEYPSIIKSSYLWLDLSTAFQAPLPSGTGTYTACLVVADENGNATGTKGKTIDLAKTKTVSPAEYEALTGYDLSDFEN</sequence>
<dbReference type="EMBL" id="JAVLAO010000001">
    <property type="protein sequence ID" value="MDT7038327.1"/>
    <property type="molecule type" value="Genomic_DNA"/>
</dbReference>
<proteinExistence type="predicted"/>
<gene>
    <name evidence="3" type="ORF">RI555_04790</name>
</gene>
<feature type="signal peptide" evidence="2">
    <location>
        <begin position="1"/>
        <end position="20"/>
    </location>
</feature>
<keyword evidence="2" id="KW-0732">Signal</keyword>
<comment type="caution">
    <text evidence="3">The sequence shown here is derived from an EMBL/GenBank/DDBJ whole genome shotgun (WGS) entry which is preliminary data.</text>
</comment>
<evidence type="ECO:0000256" key="2">
    <source>
        <dbReference type="SAM" id="SignalP"/>
    </source>
</evidence>
<evidence type="ECO:0000313" key="4">
    <source>
        <dbReference type="Proteomes" id="UP001263852"/>
    </source>
</evidence>
<dbReference type="RefSeq" id="WP_105924031.1">
    <property type="nucleotide sequence ID" value="NZ_BOUG01000006.1"/>
</dbReference>
<organism evidence="3 4">
    <name type="scientific">Lactiplantibacillus pentosus</name>
    <name type="common">Lactobacillus pentosus</name>
    <dbReference type="NCBI Taxonomy" id="1589"/>
    <lineage>
        <taxon>Bacteria</taxon>
        <taxon>Bacillati</taxon>
        <taxon>Bacillota</taxon>
        <taxon>Bacilli</taxon>
        <taxon>Lactobacillales</taxon>
        <taxon>Lactobacillaceae</taxon>
        <taxon>Lactiplantibacillus</taxon>
    </lineage>
</organism>
<accession>A0AAW8WE59</accession>
<reference evidence="3" key="1">
    <citation type="submission" date="2023-08" db="EMBL/GenBank/DDBJ databases">
        <authorList>
            <person name="Page C.A."/>
            <person name="Perez-Diaz I.M."/>
        </authorList>
    </citation>
    <scope>NUCLEOTIDE SEQUENCE</scope>
    <source>
        <strain evidence="3">1.8.9</strain>
    </source>
</reference>
<evidence type="ECO:0000256" key="1">
    <source>
        <dbReference type="SAM" id="MobiDB-lite"/>
    </source>
</evidence>
<feature type="compositionally biased region" description="Low complexity" evidence="1">
    <location>
        <begin position="224"/>
        <end position="275"/>
    </location>
</feature>
<name>A0AAW8WE59_LACPE</name>
<protein>
    <recommendedName>
        <fullName evidence="5">D-alanyl-D-alanine carboxypeptidase</fullName>
    </recommendedName>
</protein>
<dbReference type="Proteomes" id="UP001263852">
    <property type="component" value="Unassembled WGS sequence"/>
</dbReference>
<feature type="region of interest" description="Disordered" evidence="1">
    <location>
        <begin position="224"/>
        <end position="277"/>
    </location>
</feature>
<evidence type="ECO:0008006" key="5">
    <source>
        <dbReference type="Google" id="ProtNLM"/>
    </source>
</evidence>
<feature type="chain" id="PRO_5043734680" description="D-alanyl-D-alanine carboxypeptidase" evidence="2">
    <location>
        <begin position="21"/>
        <end position="373"/>
    </location>
</feature>
<dbReference type="AlphaFoldDB" id="A0AAW8WE59"/>